<feature type="compositionally biased region" description="Basic and acidic residues" evidence="1">
    <location>
        <begin position="184"/>
        <end position="200"/>
    </location>
</feature>
<feature type="compositionally biased region" description="Pro residues" evidence="1">
    <location>
        <begin position="71"/>
        <end position="81"/>
    </location>
</feature>
<organism evidence="3 4">
    <name type="scientific">Polyangium sorediatum</name>
    <dbReference type="NCBI Taxonomy" id="889274"/>
    <lineage>
        <taxon>Bacteria</taxon>
        <taxon>Pseudomonadati</taxon>
        <taxon>Myxococcota</taxon>
        <taxon>Polyangia</taxon>
        <taxon>Polyangiales</taxon>
        <taxon>Polyangiaceae</taxon>
        <taxon>Polyangium</taxon>
    </lineage>
</organism>
<dbReference type="EMBL" id="JARZHI010000043">
    <property type="protein sequence ID" value="MDI1434541.1"/>
    <property type="molecule type" value="Genomic_DNA"/>
</dbReference>
<reference evidence="3 4" key="1">
    <citation type="submission" date="2023-04" db="EMBL/GenBank/DDBJ databases">
        <title>The genome sequence of Polyangium sorediatum DSM14670.</title>
        <authorList>
            <person name="Zhang X."/>
        </authorList>
    </citation>
    <scope>NUCLEOTIDE SEQUENCE [LARGE SCALE GENOMIC DNA]</scope>
    <source>
        <strain evidence="3 4">DSM 14670</strain>
    </source>
</reference>
<evidence type="ECO:0008006" key="5">
    <source>
        <dbReference type="Google" id="ProtNLM"/>
    </source>
</evidence>
<dbReference type="Proteomes" id="UP001160301">
    <property type="component" value="Unassembled WGS sequence"/>
</dbReference>
<keyword evidence="2" id="KW-1133">Transmembrane helix</keyword>
<evidence type="ECO:0000256" key="1">
    <source>
        <dbReference type="SAM" id="MobiDB-lite"/>
    </source>
</evidence>
<evidence type="ECO:0000256" key="2">
    <source>
        <dbReference type="SAM" id="Phobius"/>
    </source>
</evidence>
<dbReference type="RefSeq" id="WP_136971736.1">
    <property type="nucleotide sequence ID" value="NZ_JARZHI010000043.1"/>
</dbReference>
<keyword evidence="2" id="KW-0472">Membrane</keyword>
<evidence type="ECO:0000313" key="4">
    <source>
        <dbReference type="Proteomes" id="UP001160301"/>
    </source>
</evidence>
<feature type="region of interest" description="Disordered" evidence="1">
    <location>
        <begin position="51"/>
        <end position="81"/>
    </location>
</feature>
<evidence type="ECO:0000313" key="3">
    <source>
        <dbReference type="EMBL" id="MDI1434541.1"/>
    </source>
</evidence>
<protein>
    <recommendedName>
        <fullName evidence="5">Zinc ribbon domain-containing protein</fullName>
    </recommendedName>
</protein>
<proteinExistence type="predicted"/>
<feature type="region of interest" description="Disordered" evidence="1">
    <location>
        <begin position="120"/>
        <end position="140"/>
    </location>
</feature>
<accession>A0ABT6P1Q4</accession>
<name>A0ABT6P1Q4_9BACT</name>
<feature type="region of interest" description="Disordered" evidence="1">
    <location>
        <begin position="184"/>
        <end position="205"/>
    </location>
</feature>
<gene>
    <name evidence="3" type="ORF">QHF89_33890</name>
</gene>
<comment type="caution">
    <text evidence="3">The sequence shown here is derived from an EMBL/GenBank/DDBJ whole genome shotgun (WGS) entry which is preliminary data.</text>
</comment>
<sequence>MHCPECGTKRSPGAATCGACGFALATLEPAQKGAAVARTMMGVSLADLAKGPNAAQEVDPDAPTRVMPGTKNPPKPVVPPPPENRTIVGMPALAPSAGAKPTPAQAPAQTLLGVVSPNAAAPGASPAVKAPPPAEGTLLGVARPGIAPLRATDPSAEPARAGRAREMPHELGATIVPEVMERLRDANNARPPARDRDRDKLARKRLVLPPVQPRGEIPRERVRKNRRRALPVILTAGLLVVFAGVFAVLYTSPPPLTARVKATPEGREAVEIECPSCPDGTKVQIHAASADVKKHVALVTLPAPLALGENRLKVSLDRPGSGRDESVGVTVHVSYRLRPDLTGLANEKPSVHVAVEAVGGTEITIDGKPAAVKDGPAVHVIDVASDCTGPADEPATLKRRVPYVVKTEGGAREEGAVDVAVGIVPLHIDAPGTRVIVEGETFVLAGRTMKGAEVLAAGKPIQVSADGSFAQRMSVSSVGSTNIEVRAKAPGMAPRIVPIAVRRVEKLAAAAHEFMADKPLGYAAFAAAQASDVGKPAVVSGEIVDARTQNHQTIFLLDVPVKEGCPKGQSPCRVRLVHGFPNPAKAGEVITAYGQLGKPWSAPGSSVVPEIQVAFTMPGERR</sequence>
<keyword evidence="2" id="KW-0812">Transmembrane</keyword>
<keyword evidence="4" id="KW-1185">Reference proteome</keyword>
<feature type="transmembrane region" description="Helical" evidence="2">
    <location>
        <begin position="229"/>
        <end position="250"/>
    </location>
</feature>